<dbReference type="Pfam" id="PF10043">
    <property type="entry name" value="DUF2279"/>
    <property type="match status" value="1"/>
</dbReference>
<dbReference type="Proteomes" id="UP000559010">
    <property type="component" value="Unassembled WGS sequence"/>
</dbReference>
<gene>
    <name evidence="1" type="ORF">HH304_19140</name>
</gene>
<dbReference type="RefSeq" id="WP_169684901.1">
    <property type="nucleotide sequence ID" value="NZ_JABBNU010000014.1"/>
</dbReference>
<name>A0A848J162_9BACT</name>
<evidence type="ECO:0000313" key="2">
    <source>
        <dbReference type="Proteomes" id="UP000559010"/>
    </source>
</evidence>
<organism evidence="1 2">
    <name type="scientific">Marinigracilibium pacificum</name>
    <dbReference type="NCBI Taxonomy" id="2729599"/>
    <lineage>
        <taxon>Bacteria</taxon>
        <taxon>Pseudomonadati</taxon>
        <taxon>Bacteroidota</taxon>
        <taxon>Cytophagia</taxon>
        <taxon>Cytophagales</taxon>
        <taxon>Flammeovirgaceae</taxon>
        <taxon>Marinigracilibium</taxon>
    </lineage>
</organism>
<dbReference type="InterPro" id="IPR018736">
    <property type="entry name" value="DUF2279_periplasmic_lipo"/>
</dbReference>
<reference evidence="1 2" key="1">
    <citation type="submission" date="2020-04" db="EMBL/GenBank/DDBJ databases">
        <title>Flammeovirgaceae bacterium KN852 isolated from deep sea.</title>
        <authorList>
            <person name="Zhang D.-C."/>
        </authorList>
    </citation>
    <scope>NUCLEOTIDE SEQUENCE [LARGE SCALE GENOMIC DNA]</scope>
    <source>
        <strain evidence="1 2">KN852</strain>
    </source>
</reference>
<proteinExistence type="predicted"/>
<comment type="caution">
    <text evidence="1">The sequence shown here is derived from an EMBL/GenBank/DDBJ whole genome shotgun (WGS) entry which is preliminary data.</text>
</comment>
<protein>
    <submittedName>
        <fullName evidence="1">DUF2279 domain-containing protein</fullName>
    </submittedName>
</protein>
<accession>A0A848J162</accession>
<dbReference type="AlphaFoldDB" id="A0A848J162"/>
<sequence>MNLSVRTILFALLLIIPALGFGQYSPEASDTTDSKNHVARFALISAGTYALTMTYLGTTWYNNDEKVSFRWFDDSKEWKQMDKAGHMTGSFFITELMVDGLRNAGLENKKSIIYGAAAATVAMASIEIFDGYSPDYGASGTDLLANLLGTGLFVLQSNRSWDKQWVRPKFSFSTSGYASMRPEVLGDGLHEQILKDYNGQTYWLSIQTDNFGNIPKWLSYINIGLGYGAEDMIYARDHQNIEAGLDPYRQFFLAPDIDLSAIKTNKKWLKFILKLANYIHLPTPALEINTRGNVKFHPIYF</sequence>
<dbReference type="EMBL" id="JABBNU010000014">
    <property type="protein sequence ID" value="NMM50533.1"/>
    <property type="molecule type" value="Genomic_DNA"/>
</dbReference>
<keyword evidence="2" id="KW-1185">Reference proteome</keyword>
<evidence type="ECO:0000313" key="1">
    <source>
        <dbReference type="EMBL" id="NMM50533.1"/>
    </source>
</evidence>